<evidence type="ECO:0000313" key="4">
    <source>
        <dbReference type="EMBL" id="KAK9004559.1"/>
    </source>
</evidence>
<dbReference type="InterPro" id="IPR002213">
    <property type="entry name" value="UDP_glucos_trans"/>
</dbReference>
<keyword evidence="2" id="KW-0328">Glycosyltransferase</keyword>
<reference evidence="4 5" key="1">
    <citation type="journal article" date="2024" name="G3 (Bethesda)">
        <title>Genome assembly of Hibiscus sabdariffa L. provides insights into metabolisms of medicinal natural products.</title>
        <authorList>
            <person name="Kim T."/>
        </authorList>
    </citation>
    <scope>NUCLEOTIDE SEQUENCE [LARGE SCALE GENOMIC DNA]</scope>
    <source>
        <strain evidence="4">TK-2024</strain>
        <tissue evidence="4">Old leaves</tissue>
    </source>
</reference>
<dbReference type="Proteomes" id="UP001396334">
    <property type="component" value="Unassembled WGS sequence"/>
</dbReference>
<comment type="similarity">
    <text evidence="1">Belongs to the UDP-glycosyltransferase family.</text>
</comment>
<dbReference type="Gene3D" id="3.40.50.2000">
    <property type="entry name" value="Glycogen Phosphorylase B"/>
    <property type="match status" value="2"/>
</dbReference>
<organism evidence="4 5">
    <name type="scientific">Hibiscus sabdariffa</name>
    <name type="common">roselle</name>
    <dbReference type="NCBI Taxonomy" id="183260"/>
    <lineage>
        <taxon>Eukaryota</taxon>
        <taxon>Viridiplantae</taxon>
        <taxon>Streptophyta</taxon>
        <taxon>Embryophyta</taxon>
        <taxon>Tracheophyta</taxon>
        <taxon>Spermatophyta</taxon>
        <taxon>Magnoliopsida</taxon>
        <taxon>eudicotyledons</taxon>
        <taxon>Gunneridae</taxon>
        <taxon>Pentapetalae</taxon>
        <taxon>rosids</taxon>
        <taxon>malvids</taxon>
        <taxon>Malvales</taxon>
        <taxon>Malvaceae</taxon>
        <taxon>Malvoideae</taxon>
        <taxon>Hibiscus</taxon>
    </lineage>
</organism>
<sequence length="107" mass="11774">MGWNLTIESVSAGVPMLCLPNFGDQQTNTWLACTKLGIGMEIDEDIKREQVEMLVRELIEGEKGIEMKAKAIELKEKAKKASGPDGSSSRNLDKLLTDILCSPTARH</sequence>
<evidence type="ECO:0000256" key="3">
    <source>
        <dbReference type="ARBA" id="ARBA00022679"/>
    </source>
</evidence>
<keyword evidence="3" id="KW-0808">Transferase</keyword>
<gene>
    <name evidence="4" type="ORF">V6N11_042024</name>
</gene>
<dbReference type="PANTHER" id="PTHR11926:SF1498">
    <property type="entry name" value="GLYCOSYLTRANSFERASE"/>
    <property type="match status" value="1"/>
</dbReference>
<protein>
    <submittedName>
        <fullName evidence="4">Uncharacterized protein</fullName>
    </submittedName>
</protein>
<evidence type="ECO:0000256" key="1">
    <source>
        <dbReference type="ARBA" id="ARBA00009995"/>
    </source>
</evidence>
<dbReference type="PANTHER" id="PTHR11926">
    <property type="entry name" value="GLUCOSYL/GLUCURONOSYL TRANSFERASES"/>
    <property type="match status" value="1"/>
</dbReference>
<accession>A0ABR2QV61</accession>
<dbReference type="Pfam" id="PF00201">
    <property type="entry name" value="UDPGT"/>
    <property type="match status" value="1"/>
</dbReference>
<keyword evidence="5" id="KW-1185">Reference proteome</keyword>
<dbReference type="EMBL" id="JBBPBN010000030">
    <property type="protein sequence ID" value="KAK9004559.1"/>
    <property type="molecule type" value="Genomic_DNA"/>
</dbReference>
<proteinExistence type="inferred from homology"/>
<evidence type="ECO:0000256" key="2">
    <source>
        <dbReference type="ARBA" id="ARBA00022676"/>
    </source>
</evidence>
<evidence type="ECO:0000313" key="5">
    <source>
        <dbReference type="Proteomes" id="UP001396334"/>
    </source>
</evidence>
<name>A0ABR2QV61_9ROSI</name>
<dbReference type="SUPFAM" id="SSF53756">
    <property type="entry name" value="UDP-Glycosyltransferase/glycogen phosphorylase"/>
    <property type="match status" value="1"/>
</dbReference>
<comment type="caution">
    <text evidence="4">The sequence shown here is derived from an EMBL/GenBank/DDBJ whole genome shotgun (WGS) entry which is preliminary data.</text>
</comment>